<comment type="function">
    <text evidence="10">Required for pre-mRNA splicing as component of the spliceosome, including pre-catalytic, catalytic and post-catalytic spliceosomal complexes. Component of the U5 snRNP and the U4/U6-U5 tri-snRNP complex, a building block of the spliceosome. As a component of the minor spliceosome, involved in the splicing of U12-type introns in pre-mRNAs.</text>
</comment>
<evidence type="ECO:0000313" key="14">
    <source>
        <dbReference type="Proteomes" id="UP001367676"/>
    </source>
</evidence>
<dbReference type="InterPro" id="IPR027417">
    <property type="entry name" value="P-loop_NTPase"/>
</dbReference>
<feature type="region of interest" description="Disordered" evidence="11">
    <location>
        <begin position="1"/>
        <end position="50"/>
    </location>
</feature>
<dbReference type="InterPro" id="IPR000640">
    <property type="entry name" value="EFG_V-like"/>
</dbReference>
<dbReference type="InterPro" id="IPR014721">
    <property type="entry name" value="Ribsml_uS5_D2-typ_fold_subgr"/>
</dbReference>
<dbReference type="FunFam" id="3.90.1430.10:FF:000001">
    <property type="entry name" value="116 kDa U5 small nuclear ribonucleoprotein component"/>
    <property type="match status" value="1"/>
</dbReference>
<evidence type="ECO:0000256" key="11">
    <source>
        <dbReference type="SAM" id="MobiDB-lite"/>
    </source>
</evidence>
<dbReference type="InterPro" id="IPR004161">
    <property type="entry name" value="EFTu-like_2"/>
</dbReference>
<dbReference type="InterPro" id="IPR035655">
    <property type="entry name" value="U5-116kDa_C"/>
</dbReference>
<dbReference type="SUPFAM" id="SSF54211">
    <property type="entry name" value="Ribosomal protein S5 domain 2-like"/>
    <property type="match status" value="1"/>
</dbReference>
<dbReference type="GO" id="GO:0005525">
    <property type="term" value="F:GTP binding"/>
    <property type="evidence" value="ECO:0007669"/>
    <property type="project" value="UniProtKB-KW"/>
</dbReference>
<evidence type="ECO:0000256" key="4">
    <source>
        <dbReference type="ARBA" id="ARBA00022728"/>
    </source>
</evidence>
<accession>A0AAN9T6Z9</accession>
<dbReference type="SUPFAM" id="SSF52540">
    <property type="entry name" value="P-loop containing nucleoside triphosphate hydrolases"/>
    <property type="match status" value="1"/>
</dbReference>
<dbReference type="GO" id="GO:0071007">
    <property type="term" value="C:U2-type catalytic step 2 spliceosome"/>
    <property type="evidence" value="ECO:0007669"/>
    <property type="project" value="TreeGrafter"/>
</dbReference>
<dbReference type="InterPro" id="IPR020568">
    <property type="entry name" value="Ribosomal_Su5_D2-typ_SF"/>
</dbReference>
<dbReference type="AlphaFoldDB" id="A0AAN9T6Z9"/>
<evidence type="ECO:0000256" key="1">
    <source>
        <dbReference type="ARBA" id="ARBA00004123"/>
    </source>
</evidence>
<evidence type="ECO:0000256" key="8">
    <source>
        <dbReference type="ARBA" id="ARBA00023242"/>
    </source>
</evidence>
<dbReference type="InterPro" id="IPR041095">
    <property type="entry name" value="EFG_II"/>
</dbReference>
<feature type="compositionally biased region" description="Acidic residues" evidence="11">
    <location>
        <begin position="39"/>
        <end position="50"/>
    </location>
</feature>
<comment type="caution">
    <text evidence="13">The sequence shown here is derived from an EMBL/GenBank/DDBJ whole genome shotgun (WGS) entry which is preliminary data.</text>
</comment>
<evidence type="ECO:0000256" key="7">
    <source>
        <dbReference type="ARBA" id="ARBA00023187"/>
    </source>
</evidence>
<dbReference type="InterPro" id="IPR044121">
    <property type="entry name" value="Snu114_GTP-bd"/>
</dbReference>
<dbReference type="SUPFAM" id="SSF54980">
    <property type="entry name" value="EF-G C-terminal domain-like"/>
    <property type="match status" value="2"/>
</dbReference>
<comment type="subcellular location">
    <subcellularLocation>
        <location evidence="1">Nucleus</location>
    </subcellularLocation>
</comment>
<evidence type="ECO:0000256" key="5">
    <source>
        <dbReference type="ARBA" id="ARBA00022741"/>
    </source>
</evidence>
<feature type="compositionally biased region" description="Acidic residues" evidence="11">
    <location>
        <begin position="17"/>
        <end position="28"/>
    </location>
</feature>
<proteinExistence type="predicted"/>
<keyword evidence="6" id="KW-0342">GTP-binding</keyword>
<dbReference type="InterPro" id="IPR000795">
    <property type="entry name" value="T_Tr_GTP-bd_dom"/>
</dbReference>
<dbReference type="Gene3D" id="3.90.1430.10">
    <property type="entry name" value="Yeast translation eEF2 (G' domain)"/>
    <property type="match status" value="1"/>
</dbReference>
<dbReference type="FunFam" id="3.30.70.240:FF:000004">
    <property type="entry name" value="116 kDa U5 small nuclear ribonucleoprotein"/>
    <property type="match status" value="1"/>
</dbReference>
<keyword evidence="4" id="KW-0747">Spliceosome</keyword>
<dbReference type="SMART" id="SM00838">
    <property type="entry name" value="EFG_C"/>
    <property type="match status" value="1"/>
</dbReference>
<dbReference type="CDD" id="cd04090">
    <property type="entry name" value="EF2_II_snRNP"/>
    <property type="match status" value="1"/>
</dbReference>
<name>A0AAN9T6Z9_9HEMI</name>
<sequence>MDADLYDEFGNYIGPEIESEEEDEDSDDDFNRAKIRDNDENEDEEMEDDADNQMSIVLHEDKRYYPTSAEVFGPDVETIVQEEDTQALTVPLIAPIKRKKFQIKEQQLPETIYDMEFLVDMMNTPHLIRNVALIGHLHHGKTSLVDCLIRQTHPDFVESDEERELRYTDTLFTEQQRGVSIKATPVTLVLPDVKGKSYLMNIFDTPGHVNFSDEVTAALQICDGVVIFVDAAEGVMLNTERLIKHSIQEKMAITLCVNKIDRLVLELKLPPQDAYYKIRHIIDEVNGLISLYSDDKEPKIMSPILGNVCFASSQYAVCFTLRSFAKLYSYMSPELDISEFARRLWGDIYFNSKTRKFSKKPPHGSAQRSFVEFILEPLYKLFAQIVGDVDSTLPAILEELTIRVTKQEMKMNIKPLLRLICGRFLNDFSGLVEMCVTHIPSPIDNARRKVENIYSGPLTNSVLAENMFNCDPEGKLMVHSSKMYPTDDCTFFQVLGRVFSGTLYAGQEVRLLGENYSLADEEDSRVLTVGRLWIYEARYRVEVNRVPAGNWVLIEGIDHPIVKTSTITDLNVAEDVYIFRPLKFNTQSVIKIAVEPVNPSELPKMLDGLRKVNKSYPLLNTRVEESGEHVVLGTGELYLDCVMHDLRKMYSEIDIKVADPVVSFCETVVETSSLKCFAETPNKKNKITMIAEPLEKGLAEDIENQIVSINWNRKKLGEFFQSKYDWDLLAARSIWAFGPDITGPNILVDDTLPSEVDKTLLSSVKDSIVQGFQWGTREGPLCEEPIRNVKFKILDAVVAAEPLHRGGGQIIPTARRVAYSAFLMATPRLMEPYLFVEVQAPADCVSAVYNVLAKRRGHVTQDAPVPGSPLYTIKAFIPAIDSFGFETDLRTHTQGQAFCLSVFHHWQIVPGDPLDKSIVIRPLEPQPATHLAREFMIKTRRRKGLSEDVSINKFFDDPMLLELAKQDVMFNYPL</sequence>
<dbReference type="InterPro" id="IPR009000">
    <property type="entry name" value="Transl_B-barrel_sf"/>
</dbReference>
<dbReference type="Pfam" id="PF03764">
    <property type="entry name" value="EFG_IV"/>
    <property type="match status" value="1"/>
</dbReference>
<evidence type="ECO:0000259" key="12">
    <source>
        <dbReference type="PROSITE" id="PS51722"/>
    </source>
</evidence>
<keyword evidence="7" id="KW-0508">mRNA splicing</keyword>
<dbReference type="GO" id="GO:0000398">
    <property type="term" value="P:mRNA splicing, via spliceosome"/>
    <property type="evidence" value="ECO:0007669"/>
    <property type="project" value="TreeGrafter"/>
</dbReference>
<dbReference type="Pfam" id="PF00009">
    <property type="entry name" value="GTP_EFTU"/>
    <property type="match status" value="1"/>
</dbReference>
<evidence type="ECO:0000256" key="2">
    <source>
        <dbReference type="ARBA" id="ARBA00018774"/>
    </source>
</evidence>
<evidence type="ECO:0000313" key="13">
    <source>
        <dbReference type="EMBL" id="KAK7574176.1"/>
    </source>
</evidence>
<dbReference type="SMART" id="SM00889">
    <property type="entry name" value="EFG_IV"/>
    <property type="match status" value="1"/>
</dbReference>
<dbReference type="GO" id="GO:0003924">
    <property type="term" value="F:GTPase activity"/>
    <property type="evidence" value="ECO:0007669"/>
    <property type="project" value="InterPro"/>
</dbReference>
<dbReference type="CDD" id="cd01683">
    <property type="entry name" value="EF2_IV_snRNP"/>
    <property type="match status" value="1"/>
</dbReference>
<evidence type="ECO:0000256" key="9">
    <source>
        <dbReference type="ARBA" id="ARBA00031432"/>
    </source>
</evidence>
<keyword evidence="5" id="KW-0547">Nucleotide-binding</keyword>
<dbReference type="FunFam" id="3.30.230.10:FF:000009">
    <property type="entry name" value="116 kDa U5 small nuclear ribonucleoprotein component"/>
    <property type="match status" value="1"/>
</dbReference>
<dbReference type="CDD" id="cd04167">
    <property type="entry name" value="Snu114p"/>
    <property type="match status" value="1"/>
</dbReference>
<dbReference type="NCBIfam" id="TIGR00231">
    <property type="entry name" value="small_GTP"/>
    <property type="match status" value="1"/>
</dbReference>
<reference evidence="13 14" key="1">
    <citation type="submission" date="2024-03" db="EMBL/GenBank/DDBJ databases">
        <title>Adaptation during the transition from Ophiocordyceps entomopathogen to insect associate is accompanied by gene loss and intensified selection.</title>
        <authorList>
            <person name="Ward C.M."/>
            <person name="Onetto C.A."/>
            <person name="Borneman A.R."/>
        </authorList>
    </citation>
    <scope>NUCLEOTIDE SEQUENCE [LARGE SCALE GENOMIC DNA]</scope>
    <source>
        <strain evidence="13">AWRI1</strain>
        <tissue evidence="13">Single Adult Female</tissue>
    </source>
</reference>
<dbReference type="Gene3D" id="3.30.70.240">
    <property type="match status" value="1"/>
</dbReference>
<dbReference type="FunFam" id="3.30.70.870:FF:000002">
    <property type="entry name" value="Translation elongation factor 2"/>
    <property type="match status" value="1"/>
</dbReference>
<dbReference type="FunFam" id="3.40.50.300:FF:000574">
    <property type="entry name" value="116 kDa U5 small nuclear ribonucleoprotein component"/>
    <property type="match status" value="1"/>
</dbReference>
<dbReference type="GO" id="GO:0030623">
    <property type="term" value="F:U5 snRNA binding"/>
    <property type="evidence" value="ECO:0007669"/>
    <property type="project" value="TreeGrafter"/>
</dbReference>
<keyword evidence="14" id="KW-1185">Reference proteome</keyword>
<evidence type="ECO:0000256" key="10">
    <source>
        <dbReference type="ARBA" id="ARBA00045974"/>
    </source>
</evidence>
<keyword evidence="8" id="KW-0539">Nucleus</keyword>
<dbReference type="PROSITE" id="PS51722">
    <property type="entry name" value="G_TR_2"/>
    <property type="match status" value="1"/>
</dbReference>
<organism evidence="13 14">
    <name type="scientific">Parthenolecanium corni</name>
    <dbReference type="NCBI Taxonomy" id="536013"/>
    <lineage>
        <taxon>Eukaryota</taxon>
        <taxon>Metazoa</taxon>
        <taxon>Ecdysozoa</taxon>
        <taxon>Arthropoda</taxon>
        <taxon>Hexapoda</taxon>
        <taxon>Insecta</taxon>
        <taxon>Pterygota</taxon>
        <taxon>Neoptera</taxon>
        <taxon>Paraneoptera</taxon>
        <taxon>Hemiptera</taxon>
        <taxon>Sternorrhyncha</taxon>
        <taxon>Coccoidea</taxon>
        <taxon>Coccidae</taxon>
        <taxon>Parthenolecanium</taxon>
    </lineage>
</organism>
<evidence type="ECO:0000256" key="3">
    <source>
        <dbReference type="ARBA" id="ARBA00022664"/>
    </source>
</evidence>
<dbReference type="InterPro" id="IPR005225">
    <property type="entry name" value="Small_GTP-bd"/>
</dbReference>
<evidence type="ECO:0000256" key="6">
    <source>
        <dbReference type="ARBA" id="ARBA00023134"/>
    </source>
</evidence>
<dbReference type="Pfam" id="PF16004">
    <property type="entry name" value="EFTUD2"/>
    <property type="match status" value="1"/>
</dbReference>
<dbReference type="Pfam" id="PF03144">
    <property type="entry name" value="GTP_EFTU_D2"/>
    <property type="match status" value="1"/>
</dbReference>
<dbReference type="GO" id="GO:0046540">
    <property type="term" value="C:U4/U6 x U5 tri-snRNP complex"/>
    <property type="evidence" value="ECO:0007669"/>
    <property type="project" value="TreeGrafter"/>
</dbReference>
<dbReference type="CDD" id="cd16264">
    <property type="entry name" value="snRNP_III"/>
    <property type="match status" value="1"/>
</dbReference>
<dbReference type="PANTHER" id="PTHR42908">
    <property type="entry name" value="TRANSLATION ELONGATION FACTOR-RELATED"/>
    <property type="match status" value="1"/>
</dbReference>
<dbReference type="Gene3D" id="3.30.70.870">
    <property type="entry name" value="Elongation Factor G (Translational Gtpase), domain 3"/>
    <property type="match status" value="1"/>
</dbReference>
<dbReference type="Gene3D" id="3.40.50.300">
    <property type="entry name" value="P-loop containing nucleotide triphosphate hydrolases"/>
    <property type="match status" value="1"/>
</dbReference>
<dbReference type="PRINTS" id="PR00315">
    <property type="entry name" value="ELONGATNFCT"/>
</dbReference>
<dbReference type="Pfam" id="PF00679">
    <property type="entry name" value="EFG_C"/>
    <property type="match status" value="1"/>
</dbReference>
<dbReference type="EMBL" id="JBBCAQ010000037">
    <property type="protein sequence ID" value="KAK7574176.1"/>
    <property type="molecule type" value="Genomic_DNA"/>
</dbReference>
<dbReference type="GO" id="GO:0005829">
    <property type="term" value="C:cytosol"/>
    <property type="evidence" value="ECO:0007669"/>
    <property type="project" value="TreeGrafter"/>
</dbReference>
<feature type="compositionally biased region" description="Basic and acidic residues" evidence="11">
    <location>
        <begin position="29"/>
        <end position="38"/>
    </location>
</feature>
<gene>
    <name evidence="13" type="ORF">V9T40_011367</name>
</gene>
<feature type="domain" description="Tr-type G" evidence="12">
    <location>
        <begin position="126"/>
        <end position="408"/>
    </location>
</feature>
<dbReference type="Pfam" id="PF14492">
    <property type="entry name" value="EFG_III"/>
    <property type="match status" value="1"/>
</dbReference>
<dbReference type="Gene3D" id="2.40.30.10">
    <property type="entry name" value="Translation factors"/>
    <property type="match status" value="1"/>
</dbReference>
<protein>
    <recommendedName>
        <fullName evidence="2">116 kDa U5 small nuclear ribonucleoprotein component</fullName>
    </recommendedName>
    <alternativeName>
        <fullName evidence="9">U5 snRNP-specific protein, 116 kDa</fullName>
    </alternativeName>
</protein>
<keyword evidence="3" id="KW-0507">mRNA processing</keyword>
<dbReference type="SUPFAM" id="SSF50447">
    <property type="entry name" value="Translation proteins"/>
    <property type="match status" value="1"/>
</dbReference>
<dbReference type="FunFam" id="2.40.30.10:FF:000029">
    <property type="entry name" value="116 kDa U5 small nuclear ribonucleoprotein component"/>
    <property type="match status" value="1"/>
</dbReference>
<dbReference type="InterPro" id="IPR031950">
    <property type="entry name" value="EFTUD2_N"/>
</dbReference>
<dbReference type="Proteomes" id="UP001367676">
    <property type="component" value="Unassembled WGS sequence"/>
</dbReference>
<dbReference type="Gene3D" id="3.30.230.10">
    <property type="match status" value="1"/>
</dbReference>
<dbReference type="InterPro" id="IPR035647">
    <property type="entry name" value="EFG_III/V"/>
</dbReference>
<dbReference type="InterPro" id="IPR005517">
    <property type="entry name" value="Transl_elong_EFG/EF2_IV"/>
</dbReference>
<dbReference type="CDD" id="cd04098">
    <property type="entry name" value="eEF2_C_snRNP"/>
    <property type="match status" value="1"/>
</dbReference>
<dbReference type="PANTHER" id="PTHR42908:SF6">
    <property type="entry name" value="116 KDA U5 SMALL NUCLEAR RIBONUCLEOPROTEIN COMPONENT"/>
    <property type="match status" value="1"/>
</dbReference>